<reference evidence="2" key="1">
    <citation type="submission" date="2021-10" db="EMBL/GenBank/DDBJ databases">
        <title>Loktanella gaetbuli sp. nov., isolated from a tidal flat.</title>
        <authorList>
            <person name="Park S."/>
            <person name="Yoon J.-H."/>
        </authorList>
    </citation>
    <scope>NUCLEOTIDE SEQUENCE</scope>
    <source>
        <strain evidence="2">TSTF-M6</strain>
    </source>
</reference>
<protein>
    <submittedName>
        <fullName evidence="2">M48 family metallopeptidase</fullName>
    </submittedName>
</protein>
<dbReference type="Proteomes" id="UP001138961">
    <property type="component" value="Unassembled WGS sequence"/>
</dbReference>
<proteinExistence type="predicted"/>
<dbReference type="RefSeq" id="WP_226748849.1">
    <property type="nucleotide sequence ID" value="NZ_JAJATZ010000007.1"/>
</dbReference>
<evidence type="ECO:0000259" key="1">
    <source>
        <dbReference type="Pfam" id="PF01863"/>
    </source>
</evidence>
<keyword evidence="3" id="KW-1185">Reference proteome</keyword>
<name>A0ABS8BXV8_9RHOB</name>
<dbReference type="PANTHER" id="PTHR30399">
    <property type="entry name" value="UNCHARACTERIZED PROTEIN YGJP"/>
    <property type="match status" value="1"/>
</dbReference>
<dbReference type="CDD" id="cd07344">
    <property type="entry name" value="M48_yhfN_like"/>
    <property type="match status" value="1"/>
</dbReference>
<dbReference type="Pfam" id="PF01863">
    <property type="entry name" value="YgjP-like"/>
    <property type="match status" value="1"/>
</dbReference>
<feature type="domain" description="YgjP-like metallopeptidase" evidence="1">
    <location>
        <begin position="23"/>
        <end position="217"/>
    </location>
</feature>
<evidence type="ECO:0000313" key="3">
    <source>
        <dbReference type="Proteomes" id="UP001138961"/>
    </source>
</evidence>
<dbReference type="PANTHER" id="PTHR30399:SF1">
    <property type="entry name" value="UTP PYROPHOSPHATASE"/>
    <property type="match status" value="1"/>
</dbReference>
<evidence type="ECO:0000313" key="2">
    <source>
        <dbReference type="EMBL" id="MCB5200286.1"/>
    </source>
</evidence>
<accession>A0ABS8BXV8</accession>
<dbReference type="EMBL" id="JAJATZ010000007">
    <property type="protein sequence ID" value="MCB5200286.1"/>
    <property type="molecule type" value="Genomic_DNA"/>
</dbReference>
<dbReference type="Gene3D" id="3.30.2010.10">
    <property type="entry name" value="Metalloproteases ('zincins'), catalytic domain"/>
    <property type="match status" value="1"/>
</dbReference>
<sequence>MGRALRIGNPPIEVDLRRSARARRLSLRVSRLDGKVTLTMPPRAPERQALDFLTEREDWLRGHLDDIRPAVTAGPGVALPYMGRDIMVRVADVRRVTVNDGALLLPPGAGAPAIRAYLKARARDRLASASDHYAGLIGRNYTKLTLRDTRSRWGSCTSTGGLMYSWRLIMAPPAVLDYVAAHEVAHLEQMNHSDAFWAIVARLDPDYAAHRRWLREHGDRLHAVRFDAG</sequence>
<dbReference type="InterPro" id="IPR053136">
    <property type="entry name" value="UTP_pyrophosphatase-like"/>
</dbReference>
<gene>
    <name evidence="2" type="ORF">LGQ03_13645</name>
</gene>
<organism evidence="2 3">
    <name type="scientific">Loktanella gaetbuli</name>
    <dbReference type="NCBI Taxonomy" id="2881335"/>
    <lineage>
        <taxon>Bacteria</taxon>
        <taxon>Pseudomonadati</taxon>
        <taxon>Pseudomonadota</taxon>
        <taxon>Alphaproteobacteria</taxon>
        <taxon>Rhodobacterales</taxon>
        <taxon>Roseobacteraceae</taxon>
        <taxon>Loktanella</taxon>
    </lineage>
</organism>
<comment type="caution">
    <text evidence="2">The sequence shown here is derived from an EMBL/GenBank/DDBJ whole genome shotgun (WGS) entry which is preliminary data.</text>
</comment>
<dbReference type="InterPro" id="IPR002725">
    <property type="entry name" value="YgjP-like_metallopeptidase"/>
</dbReference>